<accession>A0A7W6BE95</accession>
<evidence type="ECO:0000313" key="1">
    <source>
        <dbReference type="EMBL" id="MBB3918654.1"/>
    </source>
</evidence>
<gene>
    <name evidence="1" type="ORF">GGQ65_005994</name>
</gene>
<organism evidence="1 2">
    <name type="scientific">Rhizobium fabae</name>
    <dbReference type="NCBI Taxonomy" id="573179"/>
    <lineage>
        <taxon>Bacteria</taxon>
        <taxon>Pseudomonadati</taxon>
        <taxon>Pseudomonadota</taxon>
        <taxon>Alphaproteobacteria</taxon>
        <taxon>Hyphomicrobiales</taxon>
        <taxon>Rhizobiaceae</taxon>
        <taxon>Rhizobium/Agrobacterium group</taxon>
        <taxon>Rhizobium</taxon>
    </lineage>
</organism>
<dbReference type="Proteomes" id="UP000545490">
    <property type="component" value="Unassembled WGS sequence"/>
</dbReference>
<dbReference type="RefSeq" id="WP_244956187.1">
    <property type="nucleotide sequence ID" value="NZ_JACIDG010000020.1"/>
</dbReference>
<protein>
    <submittedName>
        <fullName evidence="1">Uncharacterized protein</fullName>
    </submittedName>
</protein>
<comment type="caution">
    <text evidence="1">The sequence shown here is derived from an EMBL/GenBank/DDBJ whole genome shotgun (WGS) entry which is preliminary data.</text>
</comment>
<evidence type="ECO:0000313" key="2">
    <source>
        <dbReference type="Proteomes" id="UP000545490"/>
    </source>
</evidence>
<dbReference type="AlphaFoldDB" id="A0A7W6BE95"/>
<reference evidence="1 2" key="1">
    <citation type="submission" date="2020-08" db="EMBL/GenBank/DDBJ databases">
        <title>Genomic Encyclopedia of Type Strains, Phase IV (KMG-IV): sequencing the most valuable type-strain genomes for metagenomic binning, comparative biology and taxonomic classification.</title>
        <authorList>
            <person name="Goeker M."/>
        </authorList>
    </citation>
    <scope>NUCLEOTIDE SEQUENCE [LARGE SCALE GENOMIC DNA]</scope>
    <source>
        <strain evidence="1 2">DSM 19331</strain>
    </source>
</reference>
<sequence>MAAVIYQEARECDRRLSQYFNSNQSQWIDIVKAMVAARGSCTAHNPKASAGYFAWDAGITRMRQMFCREGWNALDESGVELIVNHDFRRKVTVMNADKGVCDPLRSPRNRTEKGPMAEKITDLNNQLDLFRQDHPREIRRDIYDLWQLCVFDDGKDVRAELSRPIEFRGGFYVGYSERIWIIRPGEWERIAVEKPADDDGQDFDITVRRK</sequence>
<proteinExistence type="predicted"/>
<dbReference type="EMBL" id="JACIDG010000020">
    <property type="protein sequence ID" value="MBB3918654.1"/>
    <property type="molecule type" value="Genomic_DNA"/>
</dbReference>
<name>A0A7W6BE95_9HYPH</name>